<accession>A0A371ER95</accession>
<dbReference type="Proteomes" id="UP000257109">
    <property type="component" value="Unassembled WGS sequence"/>
</dbReference>
<evidence type="ECO:0000313" key="1">
    <source>
        <dbReference type="EMBL" id="RDX68469.1"/>
    </source>
</evidence>
<feature type="non-terminal residue" evidence="1">
    <location>
        <position position="1"/>
    </location>
</feature>
<comment type="caution">
    <text evidence="1">The sequence shown here is derived from an EMBL/GenBank/DDBJ whole genome shotgun (WGS) entry which is preliminary data.</text>
</comment>
<reference evidence="1" key="1">
    <citation type="submission" date="2018-05" db="EMBL/GenBank/DDBJ databases">
        <title>Draft genome of Mucuna pruriens seed.</title>
        <authorList>
            <person name="Nnadi N.E."/>
            <person name="Vos R."/>
            <person name="Hasami M.H."/>
            <person name="Devisetty U.K."/>
            <person name="Aguiy J.C."/>
        </authorList>
    </citation>
    <scope>NUCLEOTIDE SEQUENCE [LARGE SCALE GENOMIC DNA]</scope>
    <source>
        <strain evidence="1">JCA_2017</strain>
    </source>
</reference>
<name>A0A371ER95_MUCPR</name>
<dbReference type="EMBL" id="QJKJ01012525">
    <property type="protein sequence ID" value="RDX68469.1"/>
    <property type="molecule type" value="Genomic_DNA"/>
</dbReference>
<organism evidence="1 2">
    <name type="scientific">Mucuna pruriens</name>
    <name type="common">Velvet bean</name>
    <name type="synonym">Dolichos pruriens</name>
    <dbReference type="NCBI Taxonomy" id="157652"/>
    <lineage>
        <taxon>Eukaryota</taxon>
        <taxon>Viridiplantae</taxon>
        <taxon>Streptophyta</taxon>
        <taxon>Embryophyta</taxon>
        <taxon>Tracheophyta</taxon>
        <taxon>Spermatophyta</taxon>
        <taxon>Magnoliopsida</taxon>
        <taxon>eudicotyledons</taxon>
        <taxon>Gunneridae</taxon>
        <taxon>Pentapetalae</taxon>
        <taxon>rosids</taxon>
        <taxon>fabids</taxon>
        <taxon>Fabales</taxon>
        <taxon>Fabaceae</taxon>
        <taxon>Papilionoideae</taxon>
        <taxon>50 kb inversion clade</taxon>
        <taxon>NPAAA clade</taxon>
        <taxon>indigoferoid/millettioid clade</taxon>
        <taxon>Phaseoleae</taxon>
        <taxon>Mucuna</taxon>
    </lineage>
</organism>
<dbReference type="AlphaFoldDB" id="A0A371ER95"/>
<evidence type="ECO:0000313" key="2">
    <source>
        <dbReference type="Proteomes" id="UP000257109"/>
    </source>
</evidence>
<keyword evidence="2" id="KW-1185">Reference proteome</keyword>
<sequence length="84" mass="9190">MNLAEESLDFRGIGFSPTFVLLKSIFSLPFRLPLLARVFLSKVNLLVVSTPLTPLSLSDSLGTLVSDLGCFPLDDEAYLHHLIG</sequence>
<protein>
    <submittedName>
        <fullName evidence="1">Uncharacterized protein</fullName>
    </submittedName>
</protein>
<gene>
    <name evidence="1" type="ORF">CR513_52539</name>
</gene>
<proteinExistence type="predicted"/>